<protein>
    <submittedName>
        <fullName evidence="8">ECF RNA polymerase sigma factor SigL</fullName>
    </submittedName>
</protein>
<dbReference type="Gene3D" id="1.10.1740.10">
    <property type="match status" value="1"/>
</dbReference>
<dbReference type="InterPro" id="IPR039425">
    <property type="entry name" value="RNA_pol_sigma-70-like"/>
</dbReference>
<evidence type="ECO:0000259" key="7">
    <source>
        <dbReference type="Pfam" id="PF04545"/>
    </source>
</evidence>
<keyword evidence="4" id="KW-0238">DNA-binding</keyword>
<dbReference type="EMBL" id="BMKX01000002">
    <property type="protein sequence ID" value="GGJ53535.1"/>
    <property type="molecule type" value="Genomic_DNA"/>
</dbReference>
<accession>A0ABQ2DCG7</accession>
<evidence type="ECO:0000313" key="9">
    <source>
        <dbReference type="Proteomes" id="UP000606115"/>
    </source>
</evidence>
<name>A0ABQ2DCG7_9MICC</name>
<keyword evidence="3" id="KW-0731">Sigma factor</keyword>
<sequence length="191" mass="21232">MNHFVQRRVLGSEALSARRLTGAKVPLDAQVVSDIYREHGQALRRFVLRVANDPDEAEDVVQETVLRVWKAAPVLTGSLRSYLFATARNVIIDRHRRATARISASPLGETDPEASSSSREISEALDRILMEEALSRLTFEHRTVVLHLHYLGSTVAQAAQDLGIPQGTVKSRAYYAMRSLRGILEEMGVGQ</sequence>
<dbReference type="CDD" id="cd06171">
    <property type="entry name" value="Sigma70_r4"/>
    <property type="match status" value="1"/>
</dbReference>
<dbReference type="PANTHER" id="PTHR43133">
    <property type="entry name" value="RNA POLYMERASE ECF-TYPE SIGMA FACTO"/>
    <property type="match status" value="1"/>
</dbReference>
<dbReference type="InterPro" id="IPR036388">
    <property type="entry name" value="WH-like_DNA-bd_sf"/>
</dbReference>
<evidence type="ECO:0000256" key="3">
    <source>
        <dbReference type="ARBA" id="ARBA00023082"/>
    </source>
</evidence>
<dbReference type="InterPro" id="IPR014284">
    <property type="entry name" value="RNA_pol_sigma-70_dom"/>
</dbReference>
<reference evidence="9" key="1">
    <citation type="journal article" date="2019" name="Int. J. Syst. Evol. Microbiol.">
        <title>The Global Catalogue of Microorganisms (GCM) 10K type strain sequencing project: providing services to taxonomists for standard genome sequencing and annotation.</title>
        <authorList>
            <consortium name="The Broad Institute Genomics Platform"/>
            <consortium name="The Broad Institute Genome Sequencing Center for Infectious Disease"/>
            <person name="Wu L."/>
            <person name="Ma J."/>
        </authorList>
    </citation>
    <scope>NUCLEOTIDE SEQUENCE [LARGE SCALE GENOMIC DNA]</scope>
    <source>
        <strain evidence="9">CGMCC 1.3685</strain>
    </source>
</reference>
<evidence type="ECO:0000256" key="4">
    <source>
        <dbReference type="ARBA" id="ARBA00023125"/>
    </source>
</evidence>
<dbReference type="InterPro" id="IPR013324">
    <property type="entry name" value="RNA_pol_sigma_r3/r4-like"/>
</dbReference>
<organism evidence="8 9">
    <name type="scientific">Glutamicibacter ardleyensis</name>
    <dbReference type="NCBI Taxonomy" id="225894"/>
    <lineage>
        <taxon>Bacteria</taxon>
        <taxon>Bacillati</taxon>
        <taxon>Actinomycetota</taxon>
        <taxon>Actinomycetes</taxon>
        <taxon>Micrococcales</taxon>
        <taxon>Micrococcaceae</taxon>
        <taxon>Glutamicibacter</taxon>
    </lineage>
</organism>
<dbReference type="Proteomes" id="UP000606115">
    <property type="component" value="Unassembled WGS sequence"/>
</dbReference>
<dbReference type="InterPro" id="IPR013325">
    <property type="entry name" value="RNA_pol_sigma_r2"/>
</dbReference>
<dbReference type="InterPro" id="IPR007630">
    <property type="entry name" value="RNA_pol_sigma70_r4"/>
</dbReference>
<evidence type="ECO:0000256" key="5">
    <source>
        <dbReference type="ARBA" id="ARBA00023163"/>
    </source>
</evidence>
<keyword evidence="9" id="KW-1185">Reference proteome</keyword>
<dbReference type="PANTHER" id="PTHR43133:SF52">
    <property type="entry name" value="ECF RNA POLYMERASE SIGMA FACTOR SIGL"/>
    <property type="match status" value="1"/>
</dbReference>
<keyword evidence="2" id="KW-0805">Transcription regulation</keyword>
<comment type="similarity">
    <text evidence="1">Belongs to the sigma-70 factor family. ECF subfamily.</text>
</comment>
<dbReference type="NCBIfam" id="TIGR02937">
    <property type="entry name" value="sigma70-ECF"/>
    <property type="match status" value="1"/>
</dbReference>
<comment type="caution">
    <text evidence="8">The sequence shown here is derived from an EMBL/GenBank/DDBJ whole genome shotgun (WGS) entry which is preliminary data.</text>
</comment>
<proteinExistence type="inferred from homology"/>
<dbReference type="Pfam" id="PF04545">
    <property type="entry name" value="Sigma70_r4"/>
    <property type="match status" value="1"/>
</dbReference>
<feature type="domain" description="RNA polymerase sigma-70 region 4" evidence="7">
    <location>
        <begin position="133"/>
        <end position="181"/>
    </location>
</feature>
<evidence type="ECO:0000256" key="1">
    <source>
        <dbReference type="ARBA" id="ARBA00010641"/>
    </source>
</evidence>
<evidence type="ECO:0000313" key="8">
    <source>
        <dbReference type="EMBL" id="GGJ53535.1"/>
    </source>
</evidence>
<keyword evidence="5" id="KW-0804">Transcription</keyword>
<feature type="domain" description="RNA polymerase sigma-70 region 2" evidence="6">
    <location>
        <begin position="35"/>
        <end position="99"/>
    </location>
</feature>
<dbReference type="SUPFAM" id="SSF88659">
    <property type="entry name" value="Sigma3 and sigma4 domains of RNA polymerase sigma factors"/>
    <property type="match status" value="1"/>
</dbReference>
<dbReference type="Gene3D" id="1.10.10.10">
    <property type="entry name" value="Winged helix-like DNA-binding domain superfamily/Winged helix DNA-binding domain"/>
    <property type="match status" value="1"/>
</dbReference>
<evidence type="ECO:0000259" key="6">
    <source>
        <dbReference type="Pfam" id="PF04542"/>
    </source>
</evidence>
<gene>
    <name evidence="8" type="primary">sigL</name>
    <name evidence="8" type="ORF">GCM10007173_10090</name>
</gene>
<evidence type="ECO:0000256" key="2">
    <source>
        <dbReference type="ARBA" id="ARBA00023015"/>
    </source>
</evidence>
<dbReference type="InterPro" id="IPR007627">
    <property type="entry name" value="RNA_pol_sigma70_r2"/>
</dbReference>
<dbReference type="SUPFAM" id="SSF88946">
    <property type="entry name" value="Sigma2 domain of RNA polymerase sigma factors"/>
    <property type="match status" value="1"/>
</dbReference>
<dbReference type="Pfam" id="PF04542">
    <property type="entry name" value="Sigma70_r2"/>
    <property type="match status" value="1"/>
</dbReference>